<name>G0U086_TRYVY</name>
<proteinExistence type="predicted"/>
<evidence type="ECO:0000313" key="2">
    <source>
        <dbReference type="EMBL" id="CCC49484.1"/>
    </source>
</evidence>
<evidence type="ECO:0000256" key="1">
    <source>
        <dbReference type="SAM" id="MobiDB-lite"/>
    </source>
</evidence>
<gene>
    <name evidence="2" type="ORF">TVY486_0800920</name>
</gene>
<reference evidence="2" key="1">
    <citation type="journal article" date="2012" name="Proc. Natl. Acad. Sci. U.S.A.">
        <title>Antigenic diversity is generated by distinct evolutionary mechanisms in African trypanosome species.</title>
        <authorList>
            <person name="Jackson A.P."/>
            <person name="Berry A."/>
            <person name="Aslett M."/>
            <person name="Allison H.C."/>
            <person name="Burton P."/>
            <person name="Vavrova-Anderson J."/>
            <person name="Brown R."/>
            <person name="Browne H."/>
            <person name="Corton N."/>
            <person name="Hauser H."/>
            <person name="Gamble J."/>
            <person name="Gilderthorp R."/>
            <person name="Marcello L."/>
            <person name="McQuillan J."/>
            <person name="Otto T.D."/>
            <person name="Quail M.A."/>
            <person name="Sanders M.J."/>
            <person name="van Tonder A."/>
            <person name="Ginger M.L."/>
            <person name="Field M.C."/>
            <person name="Barry J.D."/>
            <person name="Hertz-Fowler C."/>
            <person name="Berriman M."/>
        </authorList>
    </citation>
    <scope>NUCLEOTIDE SEQUENCE</scope>
    <source>
        <strain evidence="2">Y486</strain>
    </source>
</reference>
<sequence>MHARSLAAPITVTPYHVCTPLKRTHNNSNKLCSHVEHDNTNEHMFKDLVPTTQPYRSLFARNTAFPCVRCGTGEANRLKKGTRRLSRSRAMTRSTTHEWQ</sequence>
<dbReference type="EMBL" id="HE573024">
    <property type="protein sequence ID" value="CCC49484.1"/>
    <property type="molecule type" value="Genomic_DNA"/>
</dbReference>
<feature type="region of interest" description="Disordered" evidence="1">
    <location>
        <begin position="80"/>
        <end position="100"/>
    </location>
</feature>
<organism evidence="2">
    <name type="scientific">Trypanosoma vivax (strain Y486)</name>
    <dbReference type="NCBI Taxonomy" id="1055687"/>
    <lineage>
        <taxon>Eukaryota</taxon>
        <taxon>Discoba</taxon>
        <taxon>Euglenozoa</taxon>
        <taxon>Kinetoplastea</taxon>
        <taxon>Metakinetoplastina</taxon>
        <taxon>Trypanosomatida</taxon>
        <taxon>Trypanosomatidae</taxon>
        <taxon>Trypanosoma</taxon>
        <taxon>Duttonella</taxon>
    </lineage>
</organism>
<accession>G0U086</accession>
<dbReference type="AlphaFoldDB" id="G0U086"/>
<protein>
    <submittedName>
        <fullName evidence="2">Uncharacterized protein</fullName>
    </submittedName>
</protein>